<evidence type="ECO:0000256" key="16">
    <source>
        <dbReference type="HAMAP-Rule" id="MF_00404"/>
    </source>
</evidence>
<keyword evidence="11 16" id="KW-0915">Sodium</keyword>
<evidence type="ECO:0000256" key="13">
    <source>
        <dbReference type="ARBA" id="ARBA00023136"/>
    </source>
</evidence>
<feature type="transmembrane region" description="Helical" evidence="16 17">
    <location>
        <begin position="12"/>
        <end position="32"/>
    </location>
</feature>
<dbReference type="NCBIfam" id="TIGR01195">
    <property type="entry name" value="oadG_fam"/>
    <property type="match status" value="1"/>
</dbReference>
<dbReference type="OrthoDB" id="5772594at2"/>
<dbReference type="Proteomes" id="UP000662736">
    <property type="component" value="Chromosome"/>
</dbReference>
<evidence type="ECO:0000256" key="2">
    <source>
        <dbReference type="ARBA" id="ARBA00003002"/>
    </source>
</evidence>
<reference evidence="18" key="2">
    <citation type="submission" date="2022-09" db="EMBL/GenBank/DDBJ databases">
        <title>Molecular characterization of Glaesserella parasuis strains circulating in commercial swine farms using whole-genome sequencing.</title>
        <authorList>
            <person name="Mugabi R."/>
            <person name="Clavijo M."/>
            <person name="Li G."/>
        </authorList>
    </citation>
    <scope>NUCLEOTIDE SEQUENCE</scope>
    <source>
        <strain evidence="18">0435-53</strain>
    </source>
</reference>
<proteinExistence type="inferred from homology"/>
<evidence type="ECO:0000256" key="1">
    <source>
        <dbReference type="ARBA" id="ARBA00001959"/>
    </source>
</evidence>
<dbReference type="RefSeq" id="WP_021111109.1">
    <property type="nucleotide sequence ID" value="NZ_CBCRUP010000039.1"/>
</dbReference>
<evidence type="ECO:0000313" key="20">
    <source>
        <dbReference type="EMBL" id="WGE10709.1"/>
    </source>
</evidence>
<dbReference type="NCBIfam" id="NF002792">
    <property type="entry name" value="PRK02919.1"/>
    <property type="match status" value="1"/>
</dbReference>
<dbReference type="Proteomes" id="UP001148834">
    <property type="component" value="Unassembled WGS sequence"/>
</dbReference>
<comment type="cofactor">
    <cofactor evidence="1 16 17">
        <name>Na(+)</name>
        <dbReference type="ChEBI" id="CHEBI:29101"/>
    </cofactor>
</comment>
<evidence type="ECO:0000256" key="7">
    <source>
        <dbReference type="ARBA" id="ARBA00022475"/>
    </source>
</evidence>
<evidence type="ECO:0000313" key="18">
    <source>
        <dbReference type="EMBL" id="MDD2167934.1"/>
    </source>
</evidence>
<evidence type="ECO:0000313" key="19">
    <source>
        <dbReference type="EMBL" id="QSX16469.1"/>
    </source>
</evidence>
<keyword evidence="10 16" id="KW-1133">Transmembrane helix</keyword>
<dbReference type="EMBL" id="CP121769">
    <property type="protein sequence ID" value="WGE10709.1"/>
    <property type="molecule type" value="Genomic_DNA"/>
</dbReference>
<sequence length="84" mass="9515">MTETELITEGLNLMFVGMGFVMLFLLLLILAIQLMSHLINRYFPEPVVETTQPSPQPAIPNDLERLRPVIVAAIAHHRRTQGLH</sequence>
<dbReference type="GO" id="GO:0036376">
    <property type="term" value="P:sodium ion export across plasma membrane"/>
    <property type="evidence" value="ECO:0007669"/>
    <property type="project" value="InterPro"/>
</dbReference>
<dbReference type="InterPro" id="IPR023424">
    <property type="entry name" value="OadG"/>
</dbReference>
<organism evidence="18 21">
    <name type="scientific">Glaesserella parasuis</name>
    <name type="common">Haemophilus parasuis</name>
    <dbReference type="NCBI Taxonomy" id="738"/>
    <lineage>
        <taxon>Bacteria</taxon>
        <taxon>Pseudomonadati</taxon>
        <taxon>Pseudomonadota</taxon>
        <taxon>Gammaproteobacteria</taxon>
        <taxon>Pasteurellales</taxon>
        <taxon>Pasteurellaceae</taxon>
        <taxon>Glaesserella</taxon>
    </lineage>
</organism>
<comment type="catalytic activity">
    <reaction evidence="15 16 17">
        <text>oxaloacetate + 2 Na(+)(in) + H(+) = pyruvate + 2 Na(+)(out) + CO2</text>
        <dbReference type="Rhea" id="RHEA:57724"/>
        <dbReference type="ChEBI" id="CHEBI:15361"/>
        <dbReference type="ChEBI" id="CHEBI:15378"/>
        <dbReference type="ChEBI" id="CHEBI:16452"/>
        <dbReference type="ChEBI" id="CHEBI:16526"/>
        <dbReference type="ChEBI" id="CHEBI:29101"/>
        <dbReference type="EC" id="7.2.4.2"/>
    </reaction>
</comment>
<keyword evidence="8 16" id="KW-0812">Transmembrane</keyword>
<dbReference type="EC" id="7.2.4.2" evidence="16"/>
<dbReference type="EMBL" id="JAODIR010000018">
    <property type="protein sequence ID" value="MDD2167934.1"/>
    <property type="molecule type" value="Genomic_DNA"/>
</dbReference>
<accession>A0A084EZ55</accession>
<dbReference type="GO" id="GO:0015451">
    <property type="term" value="F:decarboxylation-driven active transmembrane transporter activity"/>
    <property type="evidence" value="ECO:0007669"/>
    <property type="project" value="UniProtKB-EC"/>
</dbReference>
<dbReference type="InterPro" id="IPR005899">
    <property type="entry name" value="Na_pump_deCOase"/>
</dbReference>
<keyword evidence="7 16" id="KW-1003">Cell membrane</keyword>
<evidence type="ECO:0000256" key="3">
    <source>
        <dbReference type="ARBA" id="ARBA00004162"/>
    </source>
</evidence>
<keyword evidence="6 16" id="KW-0813">Transport</keyword>
<evidence type="ECO:0000256" key="5">
    <source>
        <dbReference type="ARBA" id="ARBA00011869"/>
    </source>
</evidence>
<evidence type="ECO:0000256" key="8">
    <source>
        <dbReference type="ARBA" id="ARBA00022692"/>
    </source>
</evidence>
<dbReference type="GO" id="GO:0008948">
    <property type="term" value="F:oxaloacetate decarboxylase activity"/>
    <property type="evidence" value="ECO:0007669"/>
    <property type="project" value="UniProtKB-UniRule"/>
</dbReference>
<reference evidence="20" key="3">
    <citation type="submission" date="2023-04" db="EMBL/GenBank/DDBJ databases">
        <title>Molecular characterization of the Integrative and Conjugative elements harboring multidrug-resistance gene from Glaesserella (Haemophilus) parasuis.</title>
        <authorList>
            <person name="Che Y."/>
            <person name="Zhou L."/>
        </authorList>
    </citation>
    <scope>NUCLEOTIDE SEQUENCE</scope>
    <source>
        <strain evidence="20">Z44</strain>
    </source>
</reference>
<keyword evidence="14 16" id="KW-0739">Sodium transport</keyword>
<evidence type="ECO:0000256" key="4">
    <source>
        <dbReference type="ARBA" id="ARBA00005844"/>
    </source>
</evidence>
<comment type="subcellular location">
    <subcellularLocation>
        <location evidence="3 16 17">Cell membrane</location>
        <topology evidence="3 16 17">Single-pass membrane protein</topology>
    </subcellularLocation>
</comment>
<comment type="subunit">
    <text evidence="5 16">Heterotrimer of an alpha, a beta and a gamma subunit.</text>
</comment>
<dbReference type="GO" id="GO:0015081">
    <property type="term" value="F:sodium ion transmembrane transporter activity"/>
    <property type="evidence" value="ECO:0007669"/>
    <property type="project" value="UniProtKB-UniRule"/>
</dbReference>
<comment type="function">
    <text evidence="2 16 17">Catalyzes the decarboxylation of oxaloacetate coupled to Na(+) translocation.</text>
</comment>
<evidence type="ECO:0000256" key="15">
    <source>
        <dbReference type="ARBA" id="ARBA00048176"/>
    </source>
</evidence>
<gene>
    <name evidence="16" type="primary">oadG</name>
    <name evidence="19" type="ORF">J1G54_08865</name>
    <name evidence="18" type="ORF">N5925_04775</name>
    <name evidence="20" type="ORF">QBL01_03725</name>
</gene>
<keyword evidence="13 16" id="KW-0472">Membrane</keyword>
<dbReference type="Pfam" id="PF04277">
    <property type="entry name" value="OAD_gamma"/>
    <property type="match status" value="1"/>
</dbReference>
<dbReference type="EMBL" id="CP071491">
    <property type="protein sequence ID" value="QSX16469.1"/>
    <property type="molecule type" value="Genomic_DNA"/>
</dbReference>
<evidence type="ECO:0000256" key="14">
    <source>
        <dbReference type="ARBA" id="ARBA00023201"/>
    </source>
</evidence>
<evidence type="ECO:0000256" key="9">
    <source>
        <dbReference type="ARBA" id="ARBA00022967"/>
    </source>
</evidence>
<evidence type="ECO:0000313" key="21">
    <source>
        <dbReference type="Proteomes" id="UP001148834"/>
    </source>
</evidence>
<evidence type="ECO:0000256" key="17">
    <source>
        <dbReference type="RuleBase" id="RU004278"/>
    </source>
</evidence>
<comment type="similarity">
    <text evidence="4 16 17">Belongs to the OadG family.</text>
</comment>
<evidence type="ECO:0000256" key="10">
    <source>
        <dbReference type="ARBA" id="ARBA00022989"/>
    </source>
</evidence>
<dbReference type="Proteomes" id="UP001222296">
    <property type="component" value="Chromosome"/>
</dbReference>
<evidence type="ECO:0000256" key="12">
    <source>
        <dbReference type="ARBA" id="ARBA00023065"/>
    </source>
</evidence>
<evidence type="ECO:0000256" key="6">
    <source>
        <dbReference type="ARBA" id="ARBA00022448"/>
    </source>
</evidence>
<keyword evidence="9 16" id="KW-1278">Translocase</keyword>
<name>A0A084EZ55_GLAPU</name>
<reference evidence="19" key="1">
    <citation type="submission" date="2021-03" db="EMBL/GenBank/DDBJ databases">
        <title>Characterization of a novel Integrative Conjugative Element in Glaesserella parasuis.</title>
        <authorList>
            <person name="Hu G."/>
            <person name="Sun H."/>
        </authorList>
    </citation>
    <scope>NUCLEOTIDE SEQUENCE</scope>
    <source>
        <strain evidence="19">GHP1807</strain>
    </source>
</reference>
<keyword evidence="12 16" id="KW-0406">Ion transport</keyword>
<dbReference type="AlphaFoldDB" id="A0A084EZ55"/>
<dbReference type="HAMAP" id="MF_00404">
    <property type="entry name" value="OadG"/>
    <property type="match status" value="1"/>
</dbReference>
<protein>
    <recommendedName>
        <fullName evidence="16">Probable oxaloacetate decarboxylase gamma chain</fullName>
        <ecNumber evidence="16">7.2.4.2</ecNumber>
    </recommendedName>
</protein>
<evidence type="ECO:0000256" key="11">
    <source>
        <dbReference type="ARBA" id="ARBA00023053"/>
    </source>
</evidence>
<dbReference type="GO" id="GO:0005886">
    <property type="term" value="C:plasma membrane"/>
    <property type="evidence" value="ECO:0007669"/>
    <property type="project" value="UniProtKB-SubCell"/>
</dbReference>